<dbReference type="Pfam" id="PF13189">
    <property type="entry name" value="Cytidylate_kin2"/>
    <property type="match status" value="1"/>
</dbReference>
<proteinExistence type="predicted"/>
<evidence type="ECO:0000313" key="2">
    <source>
        <dbReference type="Proteomes" id="UP000035268"/>
    </source>
</evidence>
<keyword evidence="2" id="KW-1185">Reference proteome</keyword>
<dbReference type="AlphaFoldDB" id="A0A0G3EIF5"/>
<dbReference type="InterPro" id="IPR027417">
    <property type="entry name" value="P-loop_NTPase"/>
</dbReference>
<dbReference type="OrthoDB" id="9781180at2"/>
<dbReference type="Proteomes" id="UP000035268">
    <property type="component" value="Chromosome"/>
</dbReference>
<organism evidence="1 2">
    <name type="scientific">Kiritimatiella glycovorans</name>
    <dbReference type="NCBI Taxonomy" id="1307763"/>
    <lineage>
        <taxon>Bacteria</taxon>
        <taxon>Pseudomonadati</taxon>
        <taxon>Kiritimatiellota</taxon>
        <taxon>Kiritimatiellia</taxon>
        <taxon>Kiritimatiellales</taxon>
        <taxon>Kiritimatiellaceae</taxon>
        <taxon>Kiritimatiella</taxon>
    </lineage>
</organism>
<dbReference type="KEGG" id="vbl:L21SP4_01988"/>
<dbReference type="STRING" id="1307763.L21SP4_01988"/>
<accession>A0A0G3EIF5</accession>
<dbReference type="RefSeq" id="WP_074041452.1">
    <property type="nucleotide sequence ID" value="NZ_CP010904.1"/>
</dbReference>
<gene>
    <name evidence="1" type="ORF">L21SP4_01988</name>
</gene>
<dbReference type="Gene3D" id="3.40.50.300">
    <property type="entry name" value="P-loop containing nucleotide triphosphate hydrolases"/>
    <property type="match status" value="1"/>
</dbReference>
<dbReference type="EMBL" id="CP010904">
    <property type="protein sequence ID" value="AKJ65222.1"/>
    <property type="molecule type" value="Genomic_DNA"/>
</dbReference>
<name>A0A0G3EIF5_9BACT</name>
<reference evidence="2" key="1">
    <citation type="submission" date="2015-02" db="EMBL/GenBank/DDBJ databases">
        <title>Description and complete genome sequence of the first cultured representative of the subdivision 5 of the Verrucomicrobia phylum.</title>
        <authorList>
            <person name="Spring S."/>
            <person name="Bunk B."/>
            <person name="Sproer C."/>
            <person name="Klenk H.-P."/>
        </authorList>
    </citation>
    <scope>NUCLEOTIDE SEQUENCE [LARGE SCALE GENOMIC DNA]</scope>
    <source>
        <strain evidence="2">L21-Fru-AB</strain>
    </source>
</reference>
<keyword evidence="1" id="KW-0808">Transferase</keyword>
<reference evidence="1 2" key="2">
    <citation type="journal article" date="2016" name="ISME J.">
        <title>Characterization of the first cultured representative of Verrucomicrobia subdivision 5 indicates the proposal of a novel phylum.</title>
        <authorList>
            <person name="Spring S."/>
            <person name="Bunk B."/>
            <person name="Sproer C."/>
            <person name="Schumann P."/>
            <person name="Rohde M."/>
            <person name="Tindall B.J."/>
            <person name="Klenk H.P."/>
        </authorList>
    </citation>
    <scope>NUCLEOTIDE SEQUENCE [LARGE SCALE GENOMIC DNA]</scope>
    <source>
        <strain evidence="1 2">L21-Fru-AB</strain>
    </source>
</reference>
<evidence type="ECO:0000313" key="1">
    <source>
        <dbReference type="EMBL" id="AKJ65222.1"/>
    </source>
</evidence>
<keyword evidence="1" id="KW-0418">Kinase</keyword>
<dbReference type="GO" id="GO:0016301">
    <property type="term" value="F:kinase activity"/>
    <property type="evidence" value="ECO:0007669"/>
    <property type="project" value="UniProtKB-KW"/>
</dbReference>
<protein>
    <submittedName>
        <fullName evidence="1">Cytidylate kinase</fullName>
    </submittedName>
</protein>
<sequence length="230" mass="26591">MKVDLIKYMSDRMQQERKKVQQPGPVVTISRLNGCPAKKVAARLSEMLNCKAEANNLSHSWKWISKEIMAESAKELQMDPDQIKYVFDYEKKSLIDEILNAQSIKYYKSDRSIRSAIGKVIHNIAYEGHVVIVGRGGVAITKHFPKSLHVNLEAPLEWRALRISEKMNYSIDKAREYATDTDHKRKQFREYFGGKGTDYNWFDITFNAMTLSIEEIATTIVKVLELRKMI</sequence>